<evidence type="ECO:0000256" key="2">
    <source>
        <dbReference type="SAM" id="Phobius"/>
    </source>
</evidence>
<name>A0ABC8UWG1_9AQUA</name>
<feature type="region of interest" description="Disordered" evidence="1">
    <location>
        <begin position="47"/>
        <end position="72"/>
    </location>
</feature>
<evidence type="ECO:0000256" key="1">
    <source>
        <dbReference type="SAM" id="MobiDB-lite"/>
    </source>
</evidence>
<gene>
    <name evidence="3" type="ORF">ILEXP_LOCUS55762</name>
</gene>
<feature type="transmembrane region" description="Helical" evidence="2">
    <location>
        <begin position="20"/>
        <end position="40"/>
    </location>
</feature>
<feature type="compositionally biased region" description="Polar residues" evidence="1">
    <location>
        <begin position="48"/>
        <end position="60"/>
    </location>
</feature>
<organism evidence="3 4">
    <name type="scientific">Ilex paraguariensis</name>
    <name type="common">yerba mate</name>
    <dbReference type="NCBI Taxonomy" id="185542"/>
    <lineage>
        <taxon>Eukaryota</taxon>
        <taxon>Viridiplantae</taxon>
        <taxon>Streptophyta</taxon>
        <taxon>Embryophyta</taxon>
        <taxon>Tracheophyta</taxon>
        <taxon>Spermatophyta</taxon>
        <taxon>Magnoliopsida</taxon>
        <taxon>eudicotyledons</taxon>
        <taxon>Gunneridae</taxon>
        <taxon>Pentapetalae</taxon>
        <taxon>asterids</taxon>
        <taxon>campanulids</taxon>
        <taxon>Aquifoliales</taxon>
        <taxon>Aquifoliaceae</taxon>
        <taxon>Ilex</taxon>
    </lineage>
</organism>
<dbReference type="AlphaFoldDB" id="A0ABC8UWG1"/>
<proteinExistence type="predicted"/>
<accession>A0ABC8UWG1</accession>
<dbReference type="EMBL" id="CAUOFW020009279">
    <property type="protein sequence ID" value="CAK9185369.1"/>
    <property type="molecule type" value="Genomic_DNA"/>
</dbReference>
<keyword evidence="4" id="KW-1185">Reference proteome</keyword>
<dbReference type="Proteomes" id="UP001642360">
    <property type="component" value="Unassembled WGS sequence"/>
</dbReference>
<keyword evidence="2" id="KW-1133">Transmembrane helix</keyword>
<protein>
    <submittedName>
        <fullName evidence="3">Uncharacterized protein</fullName>
    </submittedName>
</protein>
<keyword evidence="2" id="KW-0812">Transmembrane</keyword>
<sequence>MGVLVAKQRTMGGDKDVADILLALVLPLGLSIFVLLLFVCCSSRENKTNLTNDSESATTTPRRRSGGVDGSSMVVISSNGNASCDGHIHDGAYCGGSGEFGGGG</sequence>
<reference evidence="3 4" key="1">
    <citation type="submission" date="2024-02" db="EMBL/GenBank/DDBJ databases">
        <authorList>
            <person name="Vignale AGUSTIN F."/>
            <person name="Sosa J E."/>
            <person name="Modenutti C."/>
        </authorList>
    </citation>
    <scope>NUCLEOTIDE SEQUENCE [LARGE SCALE GENOMIC DNA]</scope>
</reference>
<keyword evidence="2" id="KW-0472">Membrane</keyword>
<evidence type="ECO:0000313" key="4">
    <source>
        <dbReference type="Proteomes" id="UP001642360"/>
    </source>
</evidence>
<comment type="caution">
    <text evidence="3">The sequence shown here is derived from an EMBL/GenBank/DDBJ whole genome shotgun (WGS) entry which is preliminary data.</text>
</comment>
<evidence type="ECO:0000313" key="3">
    <source>
        <dbReference type="EMBL" id="CAK9185369.1"/>
    </source>
</evidence>